<dbReference type="InterPro" id="IPR000700">
    <property type="entry name" value="PAS-assoc_C"/>
</dbReference>
<organism evidence="15 16">
    <name type="scientific">Methylotuvimicrobium buryatense</name>
    <name type="common">Methylomicrobium buryatense</name>
    <dbReference type="NCBI Taxonomy" id="95641"/>
    <lineage>
        <taxon>Bacteria</taxon>
        <taxon>Pseudomonadati</taxon>
        <taxon>Pseudomonadota</taxon>
        <taxon>Gammaproteobacteria</taxon>
        <taxon>Methylococcales</taxon>
        <taxon>Methylococcaceae</taxon>
        <taxon>Methylotuvimicrobium</taxon>
    </lineage>
</organism>
<dbReference type="SMART" id="SM00388">
    <property type="entry name" value="HisKA"/>
    <property type="match status" value="1"/>
</dbReference>
<dbReference type="PANTHER" id="PTHR43304:SF1">
    <property type="entry name" value="PAC DOMAIN-CONTAINING PROTEIN"/>
    <property type="match status" value="1"/>
</dbReference>
<dbReference type="Pfam" id="PF00512">
    <property type="entry name" value="HisKA"/>
    <property type="match status" value="1"/>
</dbReference>
<dbReference type="InterPro" id="IPR004358">
    <property type="entry name" value="Sig_transdc_His_kin-like_C"/>
</dbReference>
<dbReference type="InterPro" id="IPR003661">
    <property type="entry name" value="HisK_dim/P_dom"/>
</dbReference>
<keyword evidence="5" id="KW-0597">Phosphoprotein</keyword>
<dbReference type="FunFam" id="1.10.287.130:FF:000070">
    <property type="entry name" value="Histidine kinase sensor protein"/>
    <property type="match status" value="1"/>
</dbReference>
<sequence length="734" mass="82865">MIVSGALAILQNAALLLTIALAFDMTAGRFLFKPKLAGQIVIGLGIALIGMVIMLTPWYYQPGIIFDTRSVLLSITGLFFGTIPTAVAMAGTAALRLYQGGIATWTGVSVIIVSGLAGILWRHFRPSPLVEISWRELWLFGLFVHVLMLALMLILPYSTAVRVLSDIALPVLTIYPLAVVMLGSLMIIRLRRDRDTEMLRESETRFRTLFEQAAAGVAQIDIRTGRFMRINRRFCDIVGYTRNEMEQLTYQSITHPEDLAADNAKTQRLLAGEIREFSMEKRYIHKNGRCVWVNLTVSPLWEQGQSPNGTVAIVIDITKRKQAEQATHAARTETEQLLKESDRQRLVLLSLIEDQKSAEIALKESETRYRSLANNGRMLIWSARLDKLCDYFNEPWLEFTGRTLEQEWGFGWAEGVHPDDYDRCVQVYNEAFDKREKFSIVYRLRRHDGEYRWLIDDGVPRYDHKSDFVGYLGYCLDITERIEAEQEVLRLNAYLERRVSERTAELEQANKELESFSYSVSHDLRAPLRAINGFAQILARRHSDTLNDEGRHYLDNVIEAGNRMSQLIEDLLEYSRTGRRAVQMSPIALSPLLKQLSATFAERITATQATLEIIEPLASPIGDATLVGQILSNLLDNALIYRKPDIPPIIAISSRINKGQIIIQVTDNGIGIEPEYYDKIFQVFQRLHNEDEYPGTGIGLAIVAKSARMMGGSVEVESTPGNGSTFSIRLPAAN</sequence>
<keyword evidence="16" id="KW-1185">Reference proteome</keyword>
<dbReference type="InterPro" id="IPR035965">
    <property type="entry name" value="PAS-like_dom_sf"/>
</dbReference>
<dbReference type="AlphaFoldDB" id="A0A4P9ULJ2"/>
<dbReference type="NCBIfam" id="TIGR00229">
    <property type="entry name" value="sensory_box"/>
    <property type="match status" value="2"/>
</dbReference>
<dbReference type="SMART" id="SM00091">
    <property type="entry name" value="PAS"/>
    <property type="match status" value="2"/>
</dbReference>
<reference evidence="16" key="1">
    <citation type="journal article" date="2019" name="J. Bacteriol.">
        <title>A Mutagenic Screen Identifies a TonB-Dependent Receptor Required for the Lanthanide Metal Switch in the Type I Methanotroph 'Methylotuvimicrobium buryatense' 5GB1C.</title>
        <authorList>
            <person name="Groom J.D."/>
            <person name="Ford S.M."/>
            <person name="Pesesky M.W."/>
            <person name="Lidstrom M.E."/>
        </authorList>
    </citation>
    <scope>NUCLEOTIDE SEQUENCE [LARGE SCALE GENOMIC DNA]</scope>
    <source>
        <strain evidence="16">5GB1C</strain>
    </source>
</reference>
<dbReference type="SUPFAM" id="SSF55874">
    <property type="entry name" value="ATPase domain of HSP90 chaperone/DNA topoisomerase II/histidine kinase"/>
    <property type="match status" value="1"/>
</dbReference>
<dbReference type="CDD" id="cd00130">
    <property type="entry name" value="PAS"/>
    <property type="match status" value="2"/>
</dbReference>
<evidence type="ECO:0000259" key="13">
    <source>
        <dbReference type="PROSITE" id="PS50112"/>
    </source>
</evidence>
<feature type="transmembrane region" description="Helical" evidence="11">
    <location>
        <begin position="102"/>
        <end position="124"/>
    </location>
</feature>
<dbReference type="InterPro" id="IPR005467">
    <property type="entry name" value="His_kinase_dom"/>
</dbReference>
<dbReference type="PRINTS" id="PR00344">
    <property type="entry name" value="BCTRLSENSOR"/>
</dbReference>
<evidence type="ECO:0000259" key="12">
    <source>
        <dbReference type="PROSITE" id="PS50109"/>
    </source>
</evidence>
<dbReference type="PROSITE" id="PS50109">
    <property type="entry name" value="HIS_KIN"/>
    <property type="match status" value="1"/>
</dbReference>
<evidence type="ECO:0000313" key="15">
    <source>
        <dbReference type="EMBL" id="QCW82068.1"/>
    </source>
</evidence>
<evidence type="ECO:0000256" key="2">
    <source>
        <dbReference type="ARBA" id="ARBA00004651"/>
    </source>
</evidence>
<dbReference type="EMBL" id="CP035467">
    <property type="protein sequence ID" value="QCW82068.1"/>
    <property type="molecule type" value="Genomic_DNA"/>
</dbReference>
<dbReference type="Proteomes" id="UP000305881">
    <property type="component" value="Chromosome"/>
</dbReference>
<dbReference type="GO" id="GO:0071555">
    <property type="term" value="P:cell wall organization"/>
    <property type="evidence" value="ECO:0007669"/>
    <property type="project" value="InterPro"/>
</dbReference>
<evidence type="ECO:0000256" key="11">
    <source>
        <dbReference type="SAM" id="Phobius"/>
    </source>
</evidence>
<proteinExistence type="predicted"/>
<dbReference type="PROSITE" id="PS50112">
    <property type="entry name" value="PAS"/>
    <property type="match status" value="1"/>
</dbReference>
<keyword evidence="7 11" id="KW-0812">Transmembrane</keyword>
<dbReference type="InterPro" id="IPR011620">
    <property type="entry name" value="Sig_transdc_His_kinase_LytS_TM"/>
</dbReference>
<feature type="domain" description="PAC" evidence="14">
    <location>
        <begin position="438"/>
        <end position="490"/>
    </location>
</feature>
<dbReference type="Pfam" id="PF08447">
    <property type="entry name" value="PAS_3"/>
    <property type="match status" value="2"/>
</dbReference>
<evidence type="ECO:0000256" key="7">
    <source>
        <dbReference type="ARBA" id="ARBA00022692"/>
    </source>
</evidence>
<dbReference type="Gene3D" id="3.30.565.10">
    <property type="entry name" value="Histidine kinase-like ATPase, C-terminal domain"/>
    <property type="match status" value="1"/>
</dbReference>
<evidence type="ECO:0000256" key="6">
    <source>
        <dbReference type="ARBA" id="ARBA00022679"/>
    </source>
</evidence>
<dbReference type="SMART" id="SM00387">
    <property type="entry name" value="HATPase_c"/>
    <property type="match status" value="1"/>
</dbReference>
<keyword evidence="9 11" id="KW-1133">Transmembrane helix</keyword>
<evidence type="ECO:0000256" key="10">
    <source>
        <dbReference type="ARBA" id="ARBA00023136"/>
    </source>
</evidence>
<dbReference type="OrthoDB" id="9808408at2"/>
<evidence type="ECO:0000259" key="14">
    <source>
        <dbReference type="PROSITE" id="PS50113"/>
    </source>
</evidence>
<dbReference type="InterPro" id="IPR036890">
    <property type="entry name" value="HATPase_C_sf"/>
</dbReference>
<dbReference type="KEGG" id="mbur:EQU24_07230"/>
<comment type="subcellular location">
    <subcellularLocation>
        <location evidence="2">Cell membrane</location>
        <topology evidence="2">Multi-pass membrane protein</topology>
    </subcellularLocation>
</comment>
<dbReference type="EC" id="2.7.13.3" evidence="3"/>
<feature type="transmembrane region" description="Helical" evidence="11">
    <location>
        <begin position="136"/>
        <end position="155"/>
    </location>
</feature>
<dbReference type="STRING" id="675511.GCA_000341735_01575"/>
<name>A0A4P9ULJ2_METBY</name>
<comment type="catalytic activity">
    <reaction evidence="1">
        <text>ATP + protein L-histidine = ADP + protein N-phospho-L-histidine.</text>
        <dbReference type="EC" id="2.7.13.3"/>
    </reaction>
</comment>
<dbReference type="InterPro" id="IPR003594">
    <property type="entry name" value="HATPase_dom"/>
</dbReference>
<dbReference type="Gene3D" id="1.10.287.130">
    <property type="match status" value="1"/>
</dbReference>
<dbReference type="InterPro" id="IPR001610">
    <property type="entry name" value="PAC"/>
</dbReference>
<feature type="domain" description="PAC" evidence="14">
    <location>
        <begin position="277"/>
        <end position="329"/>
    </location>
</feature>
<feature type="domain" description="PAS" evidence="13">
    <location>
        <begin position="202"/>
        <end position="273"/>
    </location>
</feature>
<dbReference type="InterPro" id="IPR036097">
    <property type="entry name" value="HisK_dim/P_sf"/>
</dbReference>
<protein>
    <recommendedName>
        <fullName evidence="3">histidine kinase</fullName>
        <ecNumber evidence="3">2.7.13.3</ecNumber>
    </recommendedName>
</protein>
<accession>A0A4P9ULJ2</accession>
<dbReference type="Gene3D" id="3.30.450.20">
    <property type="entry name" value="PAS domain"/>
    <property type="match status" value="2"/>
</dbReference>
<evidence type="ECO:0000313" key="16">
    <source>
        <dbReference type="Proteomes" id="UP000305881"/>
    </source>
</evidence>
<feature type="domain" description="Histidine kinase" evidence="12">
    <location>
        <begin position="519"/>
        <end position="734"/>
    </location>
</feature>
<dbReference type="SUPFAM" id="SSF47384">
    <property type="entry name" value="Homodimeric domain of signal transducing histidine kinase"/>
    <property type="match status" value="1"/>
</dbReference>
<feature type="transmembrane region" description="Helical" evidence="11">
    <location>
        <begin position="38"/>
        <end position="59"/>
    </location>
</feature>
<dbReference type="GO" id="GO:0000155">
    <property type="term" value="F:phosphorelay sensor kinase activity"/>
    <property type="evidence" value="ECO:0007669"/>
    <property type="project" value="InterPro"/>
</dbReference>
<dbReference type="CDD" id="cd00082">
    <property type="entry name" value="HisKA"/>
    <property type="match status" value="1"/>
</dbReference>
<keyword evidence="10 11" id="KW-0472">Membrane</keyword>
<dbReference type="Pfam" id="PF07694">
    <property type="entry name" value="5TM-5TMR_LYT"/>
    <property type="match status" value="1"/>
</dbReference>
<dbReference type="RefSeq" id="WP_017840131.1">
    <property type="nucleotide sequence ID" value="NZ_CP035467.1"/>
</dbReference>
<evidence type="ECO:0000256" key="4">
    <source>
        <dbReference type="ARBA" id="ARBA00022475"/>
    </source>
</evidence>
<feature type="transmembrane region" description="Helical" evidence="11">
    <location>
        <begin position="167"/>
        <end position="188"/>
    </location>
</feature>
<dbReference type="InterPro" id="IPR000014">
    <property type="entry name" value="PAS"/>
</dbReference>
<dbReference type="SUPFAM" id="SSF55785">
    <property type="entry name" value="PYP-like sensor domain (PAS domain)"/>
    <property type="match status" value="2"/>
</dbReference>
<dbReference type="Pfam" id="PF02518">
    <property type="entry name" value="HATPase_c"/>
    <property type="match status" value="1"/>
</dbReference>
<evidence type="ECO:0000256" key="9">
    <source>
        <dbReference type="ARBA" id="ARBA00022989"/>
    </source>
</evidence>
<dbReference type="PANTHER" id="PTHR43304">
    <property type="entry name" value="PHYTOCHROME-LIKE PROTEIN CPH1"/>
    <property type="match status" value="1"/>
</dbReference>
<dbReference type="FunFam" id="3.30.450.20:FF:000099">
    <property type="entry name" value="Sensory box sensor histidine kinase"/>
    <property type="match status" value="1"/>
</dbReference>
<dbReference type="InterPro" id="IPR052162">
    <property type="entry name" value="Sensor_kinase/Photoreceptor"/>
</dbReference>
<feature type="transmembrane region" description="Helical" evidence="11">
    <location>
        <begin position="71"/>
        <end position="90"/>
    </location>
</feature>
<dbReference type="InterPro" id="IPR013655">
    <property type="entry name" value="PAS_fold_3"/>
</dbReference>
<keyword evidence="8" id="KW-0418">Kinase</keyword>
<evidence type="ECO:0000256" key="8">
    <source>
        <dbReference type="ARBA" id="ARBA00022777"/>
    </source>
</evidence>
<evidence type="ECO:0000256" key="1">
    <source>
        <dbReference type="ARBA" id="ARBA00000085"/>
    </source>
</evidence>
<keyword evidence="4" id="KW-1003">Cell membrane</keyword>
<keyword evidence="6" id="KW-0808">Transferase</keyword>
<evidence type="ECO:0000256" key="5">
    <source>
        <dbReference type="ARBA" id="ARBA00022553"/>
    </source>
</evidence>
<dbReference type="GO" id="GO:0005886">
    <property type="term" value="C:plasma membrane"/>
    <property type="evidence" value="ECO:0007669"/>
    <property type="project" value="UniProtKB-SubCell"/>
</dbReference>
<dbReference type="SMART" id="SM00086">
    <property type="entry name" value="PAC"/>
    <property type="match status" value="2"/>
</dbReference>
<gene>
    <name evidence="15" type="ORF">EQU24_07230</name>
</gene>
<evidence type="ECO:0000256" key="3">
    <source>
        <dbReference type="ARBA" id="ARBA00012438"/>
    </source>
</evidence>
<dbReference type="PROSITE" id="PS50113">
    <property type="entry name" value="PAC"/>
    <property type="match status" value="2"/>
</dbReference>